<sequence length="141" mass="15278">MNNLLGLLAVKESEGVVALVPTVDGASLIDMVEAYESLQGFAPAGGYAGLLPAGDLNDYYRGVRARHWPRSKRLWLLGCDCGEVGCWPLEAEVVLAENSVTWSGFAQPHRPEWAYTGFGPFVFDRRQYEDAVAAASAIVTS</sequence>
<proteinExistence type="predicted"/>
<accession>A0A939RWU9</accession>
<dbReference type="EMBL" id="JAGEMK010000006">
    <property type="protein sequence ID" value="MBO1752546.1"/>
    <property type="molecule type" value="Genomic_DNA"/>
</dbReference>
<protein>
    <submittedName>
        <fullName evidence="1">Uncharacterized protein</fullName>
    </submittedName>
</protein>
<keyword evidence="2" id="KW-1185">Reference proteome</keyword>
<gene>
    <name evidence="1" type="ORF">J4G33_12105</name>
</gene>
<dbReference type="Proteomes" id="UP000664209">
    <property type="component" value="Unassembled WGS sequence"/>
</dbReference>
<comment type="caution">
    <text evidence="1">The sequence shown here is derived from an EMBL/GenBank/DDBJ whole genome shotgun (WGS) entry which is preliminary data.</text>
</comment>
<evidence type="ECO:0000313" key="1">
    <source>
        <dbReference type="EMBL" id="MBO1752546.1"/>
    </source>
</evidence>
<dbReference type="RefSeq" id="WP_208056228.1">
    <property type="nucleotide sequence ID" value="NZ_JAGEMK010000006.1"/>
</dbReference>
<evidence type="ECO:0000313" key="2">
    <source>
        <dbReference type="Proteomes" id="UP000664209"/>
    </source>
</evidence>
<name>A0A939RWU9_9CELL</name>
<dbReference type="AlphaFoldDB" id="A0A939RWU9"/>
<reference evidence="1" key="1">
    <citation type="submission" date="2021-03" db="EMBL/GenBank/DDBJ databases">
        <title>Actinotalea soli sp. nov., isolated from soil.</title>
        <authorList>
            <person name="Ping W."/>
            <person name="Zhang J."/>
        </authorList>
    </citation>
    <scope>NUCLEOTIDE SEQUENCE</scope>
    <source>
        <strain evidence="1">BY-33</strain>
    </source>
</reference>
<organism evidence="1 2">
    <name type="scientific">Actinotalea soli</name>
    <dbReference type="NCBI Taxonomy" id="2819234"/>
    <lineage>
        <taxon>Bacteria</taxon>
        <taxon>Bacillati</taxon>
        <taxon>Actinomycetota</taxon>
        <taxon>Actinomycetes</taxon>
        <taxon>Micrococcales</taxon>
        <taxon>Cellulomonadaceae</taxon>
        <taxon>Actinotalea</taxon>
    </lineage>
</organism>